<protein>
    <submittedName>
        <fullName evidence="1">16459_t:CDS:1</fullName>
    </submittedName>
</protein>
<dbReference type="EMBL" id="CAJVPU010000596">
    <property type="protein sequence ID" value="CAG8455888.1"/>
    <property type="molecule type" value="Genomic_DNA"/>
</dbReference>
<name>A0ACA9K732_9GLOM</name>
<keyword evidence="2" id="KW-1185">Reference proteome</keyword>
<evidence type="ECO:0000313" key="2">
    <source>
        <dbReference type="Proteomes" id="UP000789702"/>
    </source>
</evidence>
<proteinExistence type="predicted"/>
<dbReference type="Proteomes" id="UP000789702">
    <property type="component" value="Unassembled WGS sequence"/>
</dbReference>
<comment type="caution">
    <text evidence="1">The sequence shown here is derived from an EMBL/GenBank/DDBJ whole genome shotgun (WGS) entry which is preliminary data.</text>
</comment>
<accession>A0ACA9K732</accession>
<reference evidence="1" key="1">
    <citation type="submission" date="2021-06" db="EMBL/GenBank/DDBJ databases">
        <authorList>
            <person name="Kallberg Y."/>
            <person name="Tangrot J."/>
            <person name="Rosling A."/>
        </authorList>
    </citation>
    <scope>NUCLEOTIDE SEQUENCE</scope>
    <source>
        <strain evidence="1">IL203A</strain>
    </source>
</reference>
<evidence type="ECO:0000313" key="1">
    <source>
        <dbReference type="EMBL" id="CAG8455888.1"/>
    </source>
</evidence>
<sequence length="43" mass="5138">MFNEQQWFEEPSISTLPDFEEYEFILQGAFAIVQEQHAVSNTW</sequence>
<organism evidence="1 2">
    <name type="scientific">Dentiscutata heterogama</name>
    <dbReference type="NCBI Taxonomy" id="1316150"/>
    <lineage>
        <taxon>Eukaryota</taxon>
        <taxon>Fungi</taxon>
        <taxon>Fungi incertae sedis</taxon>
        <taxon>Mucoromycota</taxon>
        <taxon>Glomeromycotina</taxon>
        <taxon>Glomeromycetes</taxon>
        <taxon>Diversisporales</taxon>
        <taxon>Gigasporaceae</taxon>
        <taxon>Dentiscutata</taxon>
    </lineage>
</organism>
<gene>
    <name evidence="1" type="ORF">DHETER_LOCUS1063</name>
</gene>